<organism evidence="1 2">
    <name type="scientific">Streblomastix strix</name>
    <dbReference type="NCBI Taxonomy" id="222440"/>
    <lineage>
        <taxon>Eukaryota</taxon>
        <taxon>Metamonada</taxon>
        <taxon>Preaxostyla</taxon>
        <taxon>Oxymonadida</taxon>
        <taxon>Streblomastigidae</taxon>
        <taxon>Streblomastix</taxon>
    </lineage>
</organism>
<gene>
    <name evidence="1" type="ORF">EZS28_023183</name>
</gene>
<dbReference type="Proteomes" id="UP000324800">
    <property type="component" value="Unassembled WGS sequence"/>
</dbReference>
<protein>
    <submittedName>
        <fullName evidence="1">Uncharacterized protein</fullName>
    </submittedName>
</protein>
<accession>A0A5J4VFC7</accession>
<proteinExistence type="predicted"/>
<dbReference type="AlphaFoldDB" id="A0A5J4VFC7"/>
<comment type="caution">
    <text evidence="1">The sequence shown here is derived from an EMBL/GenBank/DDBJ whole genome shotgun (WGS) entry which is preliminary data.</text>
</comment>
<dbReference type="EMBL" id="SNRW01007408">
    <property type="protein sequence ID" value="KAA6381290.1"/>
    <property type="molecule type" value="Genomic_DNA"/>
</dbReference>
<reference evidence="1 2" key="1">
    <citation type="submission" date="2019-03" db="EMBL/GenBank/DDBJ databases">
        <title>Single cell metagenomics reveals metabolic interactions within the superorganism composed of flagellate Streblomastix strix and complex community of Bacteroidetes bacteria on its surface.</title>
        <authorList>
            <person name="Treitli S.C."/>
            <person name="Kolisko M."/>
            <person name="Husnik F."/>
            <person name="Keeling P."/>
            <person name="Hampl V."/>
        </authorList>
    </citation>
    <scope>NUCLEOTIDE SEQUENCE [LARGE SCALE GENOMIC DNA]</scope>
    <source>
        <strain evidence="1">ST1C</strain>
    </source>
</reference>
<evidence type="ECO:0000313" key="2">
    <source>
        <dbReference type="Proteomes" id="UP000324800"/>
    </source>
</evidence>
<sequence length="73" mass="7913">MTPAEKPDIITLLNDNAAPVNVQYYILDTDIATRENQNNFAGFIGTRSYPISTQIAQTPPVIEEIGGSMIMAG</sequence>
<evidence type="ECO:0000313" key="1">
    <source>
        <dbReference type="EMBL" id="KAA6381290.1"/>
    </source>
</evidence>
<name>A0A5J4VFC7_9EUKA</name>